<organism evidence="1 2">
    <name type="scientific">Entomophthora muscae</name>
    <dbReference type="NCBI Taxonomy" id="34485"/>
    <lineage>
        <taxon>Eukaryota</taxon>
        <taxon>Fungi</taxon>
        <taxon>Fungi incertae sedis</taxon>
        <taxon>Zoopagomycota</taxon>
        <taxon>Entomophthoromycotina</taxon>
        <taxon>Entomophthoromycetes</taxon>
        <taxon>Entomophthorales</taxon>
        <taxon>Entomophthoraceae</taxon>
        <taxon>Entomophthora</taxon>
    </lineage>
</organism>
<evidence type="ECO:0000313" key="1">
    <source>
        <dbReference type="EMBL" id="KAJ9087027.1"/>
    </source>
</evidence>
<proteinExistence type="predicted"/>
<dbReference type="EMBL" id="QTSX02000395">
    <property type="protein sequence ID" value="KAJ9087027.1"/>
    <property type="molecule type" value="Genomic_DNA"/>
</dbReference>
<comment type="caution">
    <text evidence="1">The sequence shown here is derived from an EMBL/GenBank/DDBJ whole genome shotgun (WGS) entry which is preliminary data.</text>
</comment>
<dbReference type="Proteomes" id="UP001165960">
    <property type="component" value="Unassembled WGS sequence"/>
</dbReference>
<protein>
    <submittedName>
        <fullName evidence="1">Uncharacterized protein</fullName>
    </submittedName>
</protein>
<reference evidence="1" key="1">
    <citation type="submission" date="2022-04" db="EMBL/GenBank/DDBJ databases">
        <title>Genome of the entomopathogenic fungus Entomophthora muscae.</title>
        <authorList>
            <person name="Elya C."/>
            <person name="Lovett B.R."/>
            <person name="Lee E."/>
            <person name="Macias A.M."/>
            <person name="Hajek A.E."/>
            <person name="De Bivort B.L."/>
            <person name="Kasson M.T."/>
            <person name="De Fine Licht H.H."/>
            <person name="Stajich J.E."/>
        </authorList>
    </citation>
    <scope>NUCLEOTIDE SEQUENCE</scope>
    <source>
        <strain evidence="1">Berkeley</strain>
    </source>
</reference>
<keyword evidence="2" id="KW-1185">Reference proteome</keyword>
<sequence>MVYALVLKQLRASWRVLKPFRSLSLKPCHKANILILSQPRIEYRPHSTSVNDFKPKDNLSQVSGPTEPSLYQETIGELLDLRIKEHPAVLALISEHENIQWTYEQLGKKVDTLITGLAKLGIGYGDRVGVYMPNNAAWLLFQYALAKVGAILVSLNPGYRSYELSQTIKLTQIKALVSVPEYKDSDFIEIIGSIIPEIYQDDTEINTKSFPELRSIIFTCKDNEHIPSGSIKMASLMDKIEAPAKVNLACTDIINIQFTSGTTGLPKGVALTHENILNNGRFVGERQGVKAGEVICIPVPLYHCFGLVMGNLACLTIGGTALYPSPTFDPEASLIALEKHRAVALYGVPTMFIAMLNHPRFQKTNLSSLRTGVMAGSPCPVPIMEKVVKFMPHFTVCYGMTETGPVSFQTLPTTPKELRTTTVGCIMPHTYSRILKIKEDSLASLGEAGRLQVKGYLVMKGYWQNSTATENSIDKDGWMDTGDLASIDSEGYCRISGRSKDLVIRGGENLFPPEIENLLLRHPCLSDVSVIGVPDSKCGEELCAFYIPSDVTLPEHKLREEFKGEISHFKIPKYFIQVDTFPTTASGKIKKYELRKLAIEKLGLS</sequence>
<accession>A0ACC2UJT2</accession>
<evidence type="ECO:0000313" key="2">
    <source>
        <dbReference type="Proteomes" id="UP001165960"/>
    </source>
</evidence>
<name>A0ACC2UJT2_9FUNG</name>
<gene>
    <name evidence="1" type="ORF">DSO57_1037327</name>
</gene>